<comment type="caution">
    <text evidence="7">The sequence shown here is derived from an EMBL/GenBank/DDBJ whole genome shotgun (WGS) entry which is preliminary data.</text>
</comment>
<evidence type="ECO:0000313" key="7">
    <source>
        <dbReference type="EMBL" id="HIV13252.1"/>
    </source>
</evidence>
<organism evidence="7 8">
    <name type="scientific">Candidatus Pullilachnospira stercoravium</name>
    <dbReference type="NCBI Taxonomy" id="2840913"/>
    <lineage>
        <taxon>Bacteria</taxon>
        <taxon>Bacillati</taxon>
        <taxon>Bacillota</taxon>
        <taxon>Clostridia</taxon>
        <taxon>Lachnospirales</taxon>
        <taxon>Lachnospiraceae</taxon>
        <taxon>Lachnospiraceae incertae sedis</taxon>
        <taxon>Candidatus Pullilachnospira</taxon>
    </lineage>
</organism>
<dbReference type="InterPro" id="IPR029044">
    <property type="entry name" value="Nucleotide-diphossugar_trans"/>
</dbReference>
<dbReference type="PANTHER" id="PTHR43685">
    <property type="entry name" value="GLYCOSYLTRANSFERASE"/>
    <property type="match status" value="1"/>
</dbReference>
<name>A0A9D1NVE7_9FIRM</name>
<accession>A0A9D1NVE7</accession>
<evidence type="ECO:0000256" key="1">
    <source>
        <dbReference type="ARBA" id="ARBA00006739"/>
    </source>
</evidence>
<keyword evidence="2" id="KW-0328">Glycosyltransferase</keyword>
<feature type="region of interest" description="Disordered" evidence="4">
    <location>
        <begin position="323"/>
        <end position="385"/>
    </location>
</feature>
<keyword evidence="5" id="KW-0472">Membrane</keyword>
<dbReference type="GO" id="GO:0016757">
    <property type="term" value="F:glycosyltransferase activity"/>
    <property type="evidence" value="ECO:0007669"/>
    <property type="project" value="UniProtKB-KW"/>
</dbReference>
<sequence>MSVFNPASLENLRLAVDSILSQSLTDFEFLILDDGSGPKTRRALEDLAGKDERIRLIFQKENRGLAAGLNACIRQARGEYIARMDDDDISLPDRLAVQAEFLDTHPEYGFVGCTAQILDEGRIRGRRDVPRRPGKKDFLPHSPYIHPSVMFRKSVFEQFGGYCESRHMRRCEDYEIFMRLHGMGCYGYNLQKELFCYREERASFKKRKLRYRLDELRLRRKGFAMLGLAGPGVWLQILRPLAGALVPASLLYLVKRKAIHCRRVRHGANGDYQKYSRRGTGSRDGGVCEMDPVPGAAAGNPADLFSGPGRMAHVPVRLYPFRKSPSSHRVPVSGMFPVRPAPSLLRHSQKRKPGSDFSGRHRRDPQKNPGPGGHHRAGGCAGGAGGRYVL</sequence>
<evidence type="ECO:0000313" key="8">
    <source>
        <dbReference type="Proteomes" id="UP000886723"/>
    </source>
</evidence>
<feature type="domain" description="Glycosyltransferase 2-like" evidence="6">
    <location>
        <begin position="5"/>
        <end position="158"/>
    </location>
</feature>
<evidence type="ECO:0000256" key="3">
    <source>
        <dbReference type="ARBA" id="ARBA00022679"/>
    </source>
</evidence>
<reference evidence="7" key="2">
    <citation type="journal article" date="2021" name="PeerJ">
        <title>Extensive microbial diversity within the chicken gut microbiome revealed by metagenomics and culture.</title>
        <authorList>
            <person name="Gilroy R."/>
            <person name="Ravi A."/>
            <person name="Getino M."/>
            <person name="Pursley I."/>
            <person name="Horton D.L."/>
            <person name="Alikhan N.F."/>
            <person name="Baker D."/>
            <person name="Gharbi K."/>
            <person name="Hall N."/>
            <person name="Watson M."/>
            <person name="Adriaenssens E.M."/>
            <person name="Foster-Nyarko E."/>
            <person name="Jarju S."/>
            <person name="Secka A."/>
            <person name="Antonio M."/>
            <person name="Oren A."/>
            <person name="Chaudhuri R.R."/>
            <person name="La Ragione R."/>
            <person name="Hildebrand F."/>
            <person name="Pallen M.J."/>
        </authorList>
    </citation>
    <scope>NUCLEOTIDE SEQUENCE</scope>
    <source>
        <strain evidence="7">ChiBcec2-4451</strain>
    </source>
</reference>
<dbReference type="Proteomes" id="UP000886723">
    <property type="component" value="Unassembled WGS sequence"/>
</dbReference>
<gene>
    <name evidence="7" type="ORF">IAA63_08970</name>
</gene>
<keyword evidence="5" id="KW-1133">Transmembrane helix</keyword>
<keyword evidence="3" id="KW-0808">Transferase</keyword>
<evidence type="ECO:0000259" key="6">
    <source>
        <dbReference type="Pfam" id="PF00535"/>
    </source>
</evidence>
<comment type="similarity">
    <text evidence="1">Belongs to the glycosyltransferase 2 family.</text>
</comment>
<evidence type="ECO:0000256" key="2">
    <source>
        <dbReference type="ARBA" id="ARBA00022676"/>
    </source>
</evidence>
<dbReference type="SUPFAM" id="SSF53448">
    <property type="entry name" value="Nucleotide-diphospho-sugar transferases"/>
    <property type="match status" value="1"/>
</dbReference>
<dbReference type="PANTHER" id="PTHR43685:SF5">
    <property type="entry name" value="GLYCOSYLTRANSFERASE EPSE-RELATED"/>
    <property type="match status" value="1"/>
</dbReference>
<dbReference type="InterPro" id="IPR050834">
    <property type="entry name" value="Glycosyltransf_2"/>
</dbReference>
<evidence type="ECO:0000256" key="4">
    <source>
        <dbReference type="SAM" id="MobiDB-lite"/>
    </source>
</evidence>
<proteinExistence type="inferred from homology"/>
<feature type="transmembrane region" description="Helical" evidence="5">
    <location>
        <begin position="233"/>
        <end position="254"/>
    </location>
</feature>
<dbReference type="Gene3D" id="3.90.550.10">
    <property type="entry name" value="Spore Coat Polysaccharide Biosynthesis Protein SpsA, Chain A"/>
    <property type="match status" value="1"/>
</dbReference>
<protein>
    <submittedName>
        <fullName evidence="7">Glycosyltransferase</fullName>
    </submittedName>
</protein>
<dbReference type="Pfam" id="PF00535">
    <property type="entry name" value="Glycos_transf_2"/>
    <property type="match status" value="1"/>
</dbReference>
<dbReference type="EMBL" id="DVON01000188">
    <property type="protein sequence ID" value="HIV13252.1"/>
    <property type="molecule type" value="Genomic_DNA"/>
</dbReference>
<dbReference type="AlphaFoldDB" id="A0A9D1NVE7"/>
<keyword evidence="5" id="KW-0812">Transmembrane</keyword>
<evidence type="ECO:0000256" key="5">
    <source>
        <dbReference type="SAM" id="Phobius"/>
    </source>
</evidence>
<reference evidence="7" key="1">
    <citation type="submission" date="2020-10" db="EMBL/GenBank/DDBJ databases">
        <authorList>
            <person name="Gilroy R."/>
        </authorList>
    </citation>
    <scope>NUCLEOTIDE SEQUENCE</scope>
    <source>
        <strain evidence="7">ChiBcec2-4451</strain>
    </source>
</reference>
<dbReference type="InterPro" id="IPR001173">
    <property type="entry name" value="Glyco_trans_2-like"/>
</dbReference>